<gene>
    <name evidence="1" type="ORF">ACFQGU_05225</name>
</gene>
<name>A0ABW1SXX1_9ACTN</name>
<keyword evidence="2" id="KW-1185">Reference proteome</keyword>
<dbReference type="PANTHER" id="PTHR34861">
    <property type="match status" value="1"/>
</dbReference>
<accession>A0ABW1SXX1</accession>
<dbReference type="Pfam" id="PF04199">
    <property type="entry name" value="Cyclase"/>
    <property type="match status" value="1"/>
</dbReference>
<dbReference type="Proteomes" id="UP001596138">
    <property type="component" value="Unassembled WGS sequence"/>
</dbReference>
<dbReference type="InterPro" id="IPR007325">
    <property type="entry name" value="KFase/CYL"/>
</dbReference>
<dbReference type="RefSeq" id="WP_386764420.1">
    <property type="nucleotide sequence ID" value="NZ_JBHSTI010000008.1"/>
</dbReference>
<sequence length="233" mass="24217">MTGYAATGDAEPSVNTDYVGMDFHGKSVTHLDALCHCVFRGRLYNGYDSETHVGDRGGDVGTVAHMAHGVVTRGVLVDVPRSRGLPWLDPGTAIGADELESVLAEQGVSLRPGDAVLVRTGARARKDALGAWDPSNFSAGLGPDCMQVLSRDGSALLGSDGDSDARPSPVAGIVSPIHALALNAMGMPLIDNMSLEDLAVACADLDRWEFLFAMAPLRIPGGTGSPVNPLAVL</sequence>
<organism evidence="1 2">
    <name type="scientific">Longivirga aurantiaca</name>
    <dbReference type="NCBI Taxonomy" id="1837743"/>
    <lineage>
        <taxon>Bacteria</taxon>
        <taxon>Bacillati</taxon>
        <taxon>Actinomycetota</taxon>
        <taxon>Actinomycetes</taxon>
        <taxon>Sporichthyales</taxon>
        <taxon>Sporichthyaceae</taxon>
        <taxon>Longivirga</taxon>
    </lineage>
</organism>
<dbReference type="EMBL" id="JBHSTI010000008">
    <property type="protein sequence ID" value="MFC6237266.1"/>
    <property type="molecule type" value="Genomic_DNA"/>
</dbReference>
<dbReference type="InterPro" id="IPR037175">
    <property type="entry name" value="KFase_sf"/>
</dbReference>
<protein>
    <submittedName>
        <fullName evidence="1">Cyclase family protein</fullName>
    </submittedName>
</protein>
<proteinExistence type="predicted"/>
<evidence type="ECO:0000313" key="1">
    <source>
        <dbReference type="EMBL" id="MFC6237266.1"/>
    </source>
</evidence>
<dbReference type="SUPFAM" id="SSF102198">
    <property type="entry name" value="Putative cyclase"/>
    <property type="match status" value="1"/>
</dbReference>
<dbReference type="Gene3D" id="3.50.30.50">
    <property type="entry name" value="Putative cyclase"/>
    <property type="match status" value="1"/>
</dbReference>
<evidence type="ECO:0000313" key="2">
    <source>
        <dbReference type="Proteomes" id="UP001596138"/>
    </source>
</evidence>
<dbReference type="PANTHER" id="PTHR34861:SF10">
    <property type="entry name" value="CYCLASE"/>
    <property type="match status" value="1"/>
</dbReference>
<reference evidence="2" key="1">
    <citation type="journal article" date="2019" name="Int. J. Syst. Evol. Microbiol.">
        <title>The Global Catalogue of Microorganisms (GCM) 10K type strain sequencing project: providing services to taxonomists for standard genome sequencing and annotation.</title>
        <authorList>
            <consortium name="The Broad Institute Genomics Platform"/>
            <consortium name="The Broad Institute Genome Sequencing Center for Infectious Disease"/>
            <person name="Wu L."/>
            <person name="Ma J."/>
        </authorList>
    </citation>
    <scope>NUCLEOTIDE SEQUENCE [LARGE SCALE GENOMIC DNA]</scope>
    <source>
        <strain evidence="2">CGMCC 4.7317</strain>
    </source>
</reference>
<comment type="caution">
    <text evidence="1">The sequence shown here is derived from an EMBL/GenBank/DDBJ whole genome shotgun (WGS) entry which is preliminary data.</text>
</comment>